<dbReference type="PANTHER" id="PTHR23024:SF113">
    <property type="entry name" value="CARBOXYLESTERASE 8-RELATED"/>
    <property type="match status" value="1"/>
</dbReference>
<name>A0A1U8B9L1_NELNU</name>
<accession>A0A1U8B9L1</accession>
<dbReference type="OMA" id="MDLMWEL"/>
<dbReference type="PANTHER" id="PTHR23024">
    <property type="entry name" value="ARYLACETAMIDE DEACETYLASE"/>
    <property type="match status" value="1"/>
</dbReference>
<evidence type="ECO:0000313" key="1">
    <source>
        <dbReference type="Proteomes" id="UP000189703"/>
    </source>
</evidence>
<dbReference type="Proteomes" id="UP000189703">
    <property type="component" value="Unplaced"/>
</dbReference>
<protein>
    <submittedName>
        <fullName evidence="2">Probable carboxylesterase 9</fullName>
    </submittedName>
</protein>
<dbReference type="Pfam" id="PF07859">
    <property type="entry name" value="Abhydrolase_3"/>
    <property type="match status" value="1"/>
</dbReference>
<dbReference type="AlphaFoldDB" id="A0A1U8B9L1"/>
<dbReference type="RefSeq" id="XP_010272746.1">
    <property type="nucleotide sequence ID" value="XM_010274444.1"/>
</dbReference>
<dbReference type="KEGG" id="nnu:104608442"/>
<dbReference type="OrthoDB" id="408631at2759"/>
<dbReference type="Gene3D" id="3.40.50.1820">
    <property type="entry name" value="alpha/beta hydrolase"/>
    <property type="match status" value="1"/>
</dbReference>
<reference evidence="2" key="1">
    <citation type="submission" date="2025-08" db="UniProtKB">
        <authorList>
            <consortium name="RefSeq"/>
        </authorList>
    </citation>
    <scope>IDENTIFICATION</scope>
</reference>
<dbReference type="InterPro" id="IPR029058">
    <property type="entry name" value="AB_hydrolase_fold"/>
</dbReference>
<dbReference type="InterPro" id="IPR013094">
    <property type="entry name" value="AB_hydrolase_3"/>
</dbReference>
<gene>
    <name evidence="2" type="primary">LOC104608442</name>
</gene>
<dbReference type="eggNOG" id="KOG1515">
    <property type="taxonomic scope" value="Eukaryota"/>
</dbReference>
<dbReference type="FunCoup" id="A0A1U8B9L1">
    <property type="interactions" value="94"/>
</dbReference>
<dbReference type="SUPFAM" id="SSF53474">
    <property type="entry name" value="alpha/beta-Hydrolases"/>
    <property type="match status" value="1"/>
</dbReference>
<dbReference type="InterPro" id="IPR050466">
    <property type="entry name" value="Carboxylest/Gibb_receptor"/>
</dbReference>
<organism evidence="1 2">
    <name type="scientific">Nelumbo nucifera</name>
    <name type="common">Sacred lotus</name>
    <dbReference type="NCBI Taxonomy" id="4432"/>
    <lineage>
        <taxon>Eukaryota</taxon>
        <taxon>Viridiplantae</taxon>
        <taxon>Streptophyta</taxon>
        <taxon>Embryophyta</taxon>
        <taxon>Tracheophyta</taxon>
        <taxon>Spermatophyta</taxon>
        <taxon>Magnoliopsida</taxon>
        <taxon>Proteales</taxon>
        <taxon>Nelumbonaceae</taxon>
        <taxon>Nelumbo</taxon>
    </lineage>
</organism>
<sequence>MACEQMRSLDPYEQLKVVLNRDGTLTRLQPLQTVAASENIKERTVISKDITLNTQKRTWVRIFRPSKLPSNDRVTVRLPVSIYFHGGGMIHNGPDTIFCHEFCENFVRFGPAIVVSVAYRLAPEHRLPAAYEDGEDALLWLKNQALSPDGQPWLKNYADFSRCFLTGWNSGGNIAYNVRLRSLDMDLAPVKIQGTILDQPFFGGIERTDSEVEFADDQILPLSVTDLIWELALPLDADRDHEYCNPMVRGSHSAKIGSIGRVIVRGYGGDITIDRQMELVQMLVKHGVRVEARFEEVGFHGIDHIDRSRAIETMAIFKQFILGSPNA</sequence>
<keyword evidence="1" id="KW-1185">Reference proteome</keyword>
<dbReference type="GO" id="GO:0016787">
    <property type="term" value="F:hydrolase activity"/>
    <property type="evidence" value="ECO:0007669"/>
    <property type="project" value="InterPro"/>
</dbReference>
<proteinExistence type="predicted"/>
<evidence type="ECO:0000313" key="2">
    <source>
        <dbReference type="RefSeq" id="XP_010272746.1"/>
    </source>
</evidence>
<dbReference type="GeneID" id="104608442"/>